<dbReference type="InterPro" id="IPR003599">
    <property type="entry name" value="Ig_sub"/>
</dbReference>
<feature type="compositionally biased region" description="Polar residues" evidence="9">
    <location>
        <begin position="336"/>
        <end position="355"/>
    </location>
</feature>
<dbReference type="EMBL" id="JARKIK010000043">
    <property type="protein sequence ID" value="KAK8736671.1"/>
    <property type="molecule type" value="Genomic_DNA"/>
</dbReference>
<dbReference type="InterPro" id="IPR000719">
    <property type="entry name" value="Prot_kinase_dom"/>
</dbReference>
<evidence type="ECO:0008006" key="15">
    <source>
        <dbReference type="Google" id="ProtNLM"/>
    </source>
</evidence>
<keyword evidence="3 10" id="KW-1133">Transmembrane helix</keyword>
<comment type="caution">
    <text evidence="13">The sequence shown here is derived from an EMBL/GenBank/DDBJ whole genome shotgun (WGS) entry which is preliminary data.</text>
</comment>
<dbReference type="GO" id="GO:0043235">
    <property type="term" value="C:receptor complex"/>
    <property type="evidence" value="ECO:0007669"/>
    <property type="project" value="TreeGrafter"/>
</dbReference>
<evidence type="ECO:0000256" key="6">
    <source>
        <dbReference type="ARBA" id="ARBA00023180"/>
    </source>
</evidence>
<evidence type="ECO:0000313" key="14">
    <source>
        <dbReference type="Proteomes" id="UP001445076"/>
    </source>
</evidence>
<dbReference type="GO" id="GO:0005524">
    <property type="term" value="F:ATP binding"/>
    <property type="evidence" value="ECO:0007669"/>
    <property type="project" value="UniProtKB-UniRule"/>
</dbReference>
<evidence type="ECO:0000256" key="10">
    <source>
        <dbReference type="SAM" id="Phobius"/>
    </source>
</evidence>
<evidence type="ECO:0000256" key="9">
    <source>
        <dbReference type="SAM" id="MobiDB-lite"/>
    </source>
</evidence>
<feature type="domain" description="Protein kinase" evidence="11">
    <location>
        <begin position="178"/>
        <end position="450"/>
    </location>
</feature>
<dbReference type="SMART" id="SM00409">
    <property type="entry name" value="IG"/>
    <property type="match status" value="1"/>
</dbReference>
<feature type="region of interest" description="Disordered" evidence="9">
    <location>
        <begin position="336"/>
        <end position="361"/>
    </location>
</feature>
<dbReference type="Pfam" id="PF07714">
    <property type="entry name" value="PK_Tyr_Ser-Thr"/>
    <property type="match status" value="1"/>
</dbReference>
<keyword evidence="8" id="KW-0547">Nucleotide-binding</keyword>
<accession>A0AAW0XBP3</accession>
<dbReference type="CDD" id="cd00096">
    <property type="entry name" value="Ig"/>
    <property type="match status" value="1"/>
</dbReference>
<dbReference type="GO" id="GO:0004714">
    <property type="term" value="F:transmembrane receptor protein tyrosine kinase activity"/>
    <property type="evidence" value="ECO:0007669"/>
    <property type="project" value="UniProtKB-ARBA"/>
</dbReference>
<dbReference type="Gene3D" id="3.30.200.20">
    <property type="entry name" value="Phosphorylase Kinase, domain 1"/>
    <property type="match status" value="1"/>
</dbReference>
<keyword evidence="7" id="KW-0393">Immunoglobulin domain</keyword>
<protein>
    <recommendedName>
        <fullName evidence="15">Receptor protein-tyrosine kinase</fullName>
    </recommendedName>
</protein>
<feature type="transmembrane region" description="Helical" evidence="10">
    <location>
        <begin position="103"/>
        <end position="123"/>
    </location>
</feature>
<evidence type="ECO:0000256" key="5">
    <source>
        <dbReference type="ARBA" id="ARBA00023157"/>
    </source>
</evidence>
<feature type="region of interest" description="Disordered" evidence="9">
    <location>
        <begin position="380"/>
        <end position="422"/>
    </location>
</feature>
<dbReference type="PANTHER" id="PTHR24416:SF600">
    <property type="entry name" value="PDGF- AND VEGF-RECEPTOR RELATED, ISOFORM J"/>
    <property type="match status" value="1"/>
</dbReference>
<dbReference type="GO" id="GO:0005886">
    <property type="term" value="C:plasma membrane"/>
    <property type="evidence" value="ECO:0007669"/>
    <property type="project" value="TreeGrafter"/>
</dbReference>
<evidence type="ECO:0000256" key="3">
    <source>
        <dbReference type="ARBA" id="ARBA00022989"/>
    </source>
</evidence>
<dbReference type="InterPro" id="IPR036179">
    <property type="entry name" value="Ig-like_dom_sf"/>
</dbReference>
<feature type="compositionally biased region" description="Polar residues" evidence="9">
    <location>
        <begin position="390"/>
        <end position="400"/>
    </location>
</feature>
<evidence type="ECO:0000256" key="4">
    <source>
        <dbReference type="ARBA" id="ARBA00023136"/>
    </source>
</evidence>
<reference evidence="13 14" key="1">
    <citation type="journal article" date="2024" name="BMC Genomics">
        <title>Genome assembly of redclaw crayfish (Cherax quadricarinatus) provides insights into its immune adaptation and hypoxia tolerance.</title>
        <authorList>
            <person name="Liu Z."/>
            <person name="Zheng J."/>
            <person name="Li H."/>
            <person name="Fang K."/>
            <person name="Wang S."/>
            <person name="He J."/>
            <person name="Zhou D."/>
            <person name="Weng S."/>
            <person name="Chi M."/>
            <person name="Gu Z."/>
            <person name="He J."/>
            <person name="Li F."/>
            <person name="Wang M."/>
        </authorList>
    </citation>
    <scope>NUCLEOTIDE SEQUENCE [LARGE SCALE GENOMIC DNA]</scope>
    <source>
        <strain evidence="13">ZL_2023a</strain>
    </source>
</reference>
<name>A0AAW0XBP3_CHEQU</name>
<dbReference type="FunFam" id="3.30.200.20:FF:000384">
    <property type="entry name" value="Receptor protein-tyrosine kinase"/>
    <property type="match status" value="1"/>
</dbReference>
<dbReference type="Gene3D" id="2.60.40.10">
    <property type="entry name" value="Immunoglobulins"/>
    <property type="match status" value="1"/>
</dbReference>
<dbReference type="AlphaFoldDB" id="A0AAW0XBP3"/>
<dbReference type="SMART" id="SM00408">
    <property type="entry name" value="IGc2"/>
    <property type="match status" value="1"/>
</dbReference>
<sequence length="450" mass="49552">MHISGGTVSVKENQQFSFNCTVTGTPTPVITWFKDSEPLQPGSDFINNETVLLKNKNQTLMLRYVFEAHVGRYSCMAENRKNSIVGFLTLTVPKAGLSTPAKISLVLACLGIIILVAVVFVLFKRVKKERKFRKSFRKNELYLFEKGNICQLNPDCTADEQAELLPYDQEWEVPREDIKIGKQLGSGAFGRVVKAVVTGLDVDGEPTTTVAVKMCKSQADPSQVRALALELKIMLHLGKHLNIVNLMGANTVNIGKGELWILVEYCHFGNLLAFMHRHRKNFINQINPATDRIDPTQLVMDPSMSLLSLGQRGYPTGPITDQDGYLAPNVSKFSLTTPPRASISSPPQSPTSMTGSCKLDGTPRQVMDNPMYHVGLKRSVSDCPEDDLKTNSSSGGSQIPRSRDSRLHSTRSNTNSDIGSIGYCKNDLQITNTDMTTVQSPMSPSLLSPS</sequence>
<feature type="domain" description="Ig-like" evidence="12">
    <location>
        <begin position="1"/>
        <end position="91"/>
    </location>
</feature>
<keyword evidence="14" id="KW-1185">Reference proteome</keyword>
<evidence type="ECO:0000256" key="7">
    <source>
        <dbReference type="ARBA" id="ARBA00023319"/>
    </source>
</evidence>
<dbReference type="InterPro" id="IPR007110">
    <property type="entry name" value="Ig-like_dom"/>
</dbReference>
<dbReference type="InterPro" id="IPR050122">
    <property type="entry name" value="RTK"/>
</dbReference>
<keyword evidence="8" id="KW-0067">ATP-binding</keyword>
<keyword evidence="4 10" id="KW-0472">Membrane</keyword>
<proteinExistence type="predicted"/>
<dbReference type="InterPro" id="IPR003598">
    <property type="entry name" value="Ig_sub2"/>
</dbReference>
<dbReference type="PROSITE" id="PS50835">
    <property type="entry name" value="IG_LIKE"/>
    <property type="match status" value="1"/>
</dbReference>
<evidence type="ECO:0000259" key="12">
    <source>
        <dbReference type="PROSITE" id="PS50835"/>
    </source>
</evidence>
<dbReference type="SUPFAM" id="SSF48726">
    <property type="entry name" value="Immunoglobulin"/>
    <property type="match status" value="1"/>
</dbReference>
<dbReference type="PROSITE" id="PS50011">
    <property type="entry name" value="PROTEIN_KINASE_DOM"/>
    <property type="match status" value="1"/>
</dbReference>
<dbReference type="PANTHER" id="PTHR24416">
    <property type="entry name" value="TYROSINE-PROTEIN KINASE RECEPTOR"/>
    <property type="match status" value="1"/>
</dbReference>
<dbReference type="SUPFAM" id="SSF56112">
    <property type="entry name" value="Protein kinase-like (PK-like)"/>
    <property type="match status" value="1"/>
</dbReference>
<dbReference type="Pfam" id="PF07679">
    <property type="entry name" value="I-set"/>
    <property type="match status" value="1"/>
</dbReference>
<dbReference type="InterPro" id="IPR011009">
    <property type="entry name" value="Kinase-like_dom_sf"/>
</dbReference>
<organism evidence="13 14">
    <name type="scientific">Cherax quadricarinatus</name>
    <name type="common">Australian red claw crayfish</name>
    <dbReference type="NCBI Taxonomy" id="27406"/>
    <lineage>
        <taxon>Eukaryota</taxon>
        <taxon>Metazoa</taxon>
        <taxon>Ecdysozoa</taxon>
        <taxon>Arthropoda</taxon>
        <taxon>Crustacea</taxon>
        <taxon>Multicrustacea</taxon>
        <taxon>Malacostraca</taxon>
        <taxon>Eumalacostraca</taxon>
        <taxon>Eucarida</taxon>
        <taxon>Decapoda</taxon>
        <taxon>Pleocyemata</taxon>
        <taxon>Astacidea</taxon>
        <taxon>Parastacoidea</taxon>
        <taxon>Parastacidae</taxon>
        <taxon>Cherax</taxon>
    </lineage>
</organism>
<feature type="non-terminal residue" evidence="13">
    <location>
        <position position="450"/>
    </location>
</feature>
<dbReference type="InterPro" id="IPR013783">
    <property type="entry name" value="Ig-like_fold"/>
</dbReference>
<gene>
    <name evidence="13" type="ORF">OTU49_004583</name>
</gene>
<evidence type="ECO:0000259" key="11">
    <source>
        <dbReference type="PROSITE" id="PS50011"/>
    </source>
</evidence>
<dbReference type="Proteomes" id="UP001445076">
    <property type="component" value="Unassembled WGS sequence"/>
</dbReference>
<evidence type="ECO:0000256" key="1">
    <source>
        <dbReference type="ARBA" id="ARBA00004167"/>
    </source>
</evidence>
<keyword evidence="5" id="KW-1015">Disulfide bond</keyword>
<comment type="subcellular location">
    <subcellularLocation>
        <location evidence="1">Membrane</location>
        <topology evidence="1">Single-pass membrane protein</topology>
    </subcellularLocation>
</comment>
<dbReference type="InterPro" id="IPR017441">
    <property type="entry name" value="Protein_kinase_ATP_BS"/>
</dbReference>
<keyword evidence="6" id="KW-0325">Glycoprotein</keyword>
<evidence type="ECO:0000313" key="13">
    <source>
        <dbReference type="EMBL" id="KAK8736671.1"/>
    </source>
</evidence>
<feature type="binding site" evidence="8">
    <location>
        <position position="213"/>
    </location>
    <ligand>
        <name>ATP</name>
        <dbReference type="ChEBI" id="CHEBI:30616"/>
    </ligand>
</feature>
<dbReference type="GO" id="GO:0007169">
    <property type="term" value="P:cell surface receptor protein tyrosine kinase signaling pathway"/>
    <property type="evidence" value="ECO:0007669"/>
    <property type="project" value="TreeGrafter"/>
</dbReference>
<dbReference type="PROSITE" id="PS00107">
    <property type="entry name" value="PROTEIN_KINASE_ATP"/>
    <property type="match status" value="1"/>
</dbReference>
<dbReference type="InterPro" id="IPR013098">
    <property type="entry name" value="Ig_I-set"/>
</dbReference>
<evidence type="ECO:0000256" key="8">
    <source>
        <dbReference type="PROSITE-ProRule" id="PRU10141"/>
    </source>
</evidence>
<keyword evidence="2 10" id="KW-0812">Transmembrane</keyword>
<evidence type="ECO:0000256" key="2">
    <source>
        <dbReference type="ARBA" id="ARBA00022692"/>
    </source>
</evidence>
<dbReference type="InterPro" id="IPR001245">
    <property type="entry name" value="Ser-Thr/Tyr_kinase_cat_dom"/>
</dbReference>